<dbReference type="Proteomes" id="UP000034350">
    <property type="component" value="Unassembled WGS sequence"/>
</dbReference>
<dbReference type="GO" id="GO:0005615">
    <property type="term" value="C:extracellular space"/>
    <property type="evidence" value="ECO:0007669"/>
    <property type="project" value="InterPro"/>
</dbReference>
<dbReference type="AlphaFoldDB" id="A0A0F9ZA70"/>
<gene>
    <name evidence="4" type="ORF">AAJ76_5000018568</name>
</gene>
<dbReference type="SMART" id="SM00093">
    <property type="entry name" value="SERPIN"/>
    <property type="match status" value="1"/>
</dbReference>
<dbReference type="OrthoDB" id="671595at2759"/>
<dbReference type="Pfam" id="PF00079">
    <property type="entry name" value="Serpin"/>
    <property type="match status" value="1"/>
</dbReference>
<organism evidence="4 5">
    <name type="scientific">Vairimorpha ceranae</name>
    <dbReference type="NCBI Taxonomy" id="40302"/>
    <lineage>
        <taxon>Eukaryota</taxon>
        <taxon>Fungi</taxon>
        <taxon>Fungi incertae sedis</taxon>
        <taxon>Microsporidia</taxon>
        <taxon>Nosematidae</taxon>
        <taxon>Vairimorpha</taxon>
    </lineage>
</organism>
<dbReference type="Gene3D" id="2.30.39.10">
    <property type="entry name" value="Alpha-1-antitrypsin, domain 1"/>
    <property type="match status" value="1"/>
</dbReference>
<dbReference type="PANTHER" id="PTHR11461">
    <property type="entry name" value="SERINE PROTEASE INHIBITOR, SERPIN"/>
    <property type="match status" value="1"/>
</dbReference>
<evidence type="ECO:0000259" key="3">
    <source>
        <dbReference type="SMART" id="SM00093"/>
    </source>
</evidence>
<evidence type="ECO:0000313" key="5">
    <source>
        <dbReference type="Proteomes" id="UP000034350"/>
    </source>
</evidence>
<feature type="domain" description="Serpin" evidence="3">
    <location>
        <begin position="13"/>
        <end position="380"/>
    </location>
</feature>
<dbReference type="GeneID" id="36320735"/>
<dbReference type="PANTHER" id="PTHR11461:SF211">
    <property type="entry name" value="GH10112P-RELATED"/>
    <property type="match status" value="1"/>
</dbReference>
<dbReference type="VEuPathDB" id="MicrosporidiaDB:AAJ76_5000018568"/>
<dbReference type="SMR" id="A0A0F9ZA70"/>
<dbReference type="EMBL" id="JPQZ01000050">
    <property type="protein sequence ID" value="KKO74704.1"/>
    <property type="molecule type" value="Genomic_DNA"/>
</dbReference>
<comment type="caution">
    <text evidence="4">The sequence shown here is derived from an EMBL/GenBank/DDBJ whole genome shotgun (WGS) entry which is preliminary data.</text>
</comment>
<dbReference type="GO" id="GO:0004867">
    <property type="term" value="F:serine-type endopeptidase inhibitor activity"/>
    <property type="evidence" value="ECO:0007669"/>
    <property type="project" value="InterPro"/>
</dbReference>
<accession>A0A0F9ZA70</accession>
<dbReference type="RefSeq" id="XP_024330446.1">
    <property type="nucleotide sequence ID" value="XM_024475788.1"/>
</dbReference>
<sequence>MLALYKTATDFSWKVFEMMLKGNSYNSNIVVSPFSLLHLLGILVSETEIESKVVLKNVEYESNGNEFANMVSDFSKRIESSTFGTNAVEEACLNTFLFYDKNCESSSTPRGRTTRLFNAKSHPINFNDLPKSMSEINALISEATNGMIPDYINNMMDLRTSLVINTLYLEKEWNNKFTSFDKENFSAENGDFLVDMMEQEEEFYAYENEQFQAIQMSYKKSMCSFIAVLPKNGVSLSEIQQYLAKDDNLCSLVSKMDRFLVDLKIPKFSIEKDFELTGLLKEIVDVTRTNTEASTVESESKTNVLSLRKTSQRLVFSIDEIGTKAVSVTGTVFVDGCRKLSKMRMHFNRPFFYCLSKLLRVDSDYQYREFPLIMGTYVTPKKN</sequence>
<evidence type="ECO:0000256" key="2">
    <source>
        <dbReference type="RuleBase" id="RU000411"/>
    </source>
</evidence>
<reference evidence="4 5" key="1">
    <citation type="journal article" date="2015" name="Environ. Microbiol.">
        <title>Genome analyses suggest the presence of polyploidy and recent human-driven expansions in eight global populations of the honeybee pathogen Nosema ceranae.</title>
        <authorList>
            <person name="Pelin A."/>
            <person name="Selman M."/>
            <person name="Aris-Brosou S."/>
            <person name="Farinelli L."/>
            <person name="Corradi N."/>
        </authorList>
    </citation>
    <scope>NUCLEOTIDE SEQUENCE [LARGE SCALE GENOMIC DNA]</scope>
    <source>
        <strain evidence="4 5">PA08 1199</strain>
    </source>
</reference>
<evidence type="ECO:0000256" key="1">
    <source>
        <dbReference type="ARBA" id="ARBA00009500"/>
    </source>
</evidence>
<dbReference type="VEuPathDB" id="MicrosporidiaDB:G9O61_00g014210"/>
<dbReference type="InterPro" id="IPR000215">
    <property type="entry name" value="Serpin_fam"/>
</dbReference>
<dbReference type="InterPro" id="IPR042178">
    <property type="entry name" value="Serpin_sf_1"/>
</dbReference>
<proteinExistence type="inferred from homology"/>
<dbReference type="SUPFAM" id="SSF56574">
    <property type="entry name" value="Serpins"/>
    <property type="match status" value="1"/>
</dbReference>
<dbReference type="InterPro" id="IPR023796">
    <property type="entry name" value="Serpin_dom"/>
</dbReference>
<dbReference type="Gene3D" id="3.30.497.10">
    <property type="entry name" value="Antithrombin, subunit I, domain 2"/>
    <property type="match status" value="1"/>
</dbReference>
<evidence type="ECO:0000313" key="4">
    <source>
        <dbReference type="EMBL" id="KKO74704.1"/>
    </source>
</evidence>
<dbReference type="CDD" id="cd00172">
    <property type="entry name" value="serpin"/>
    <property type="match status" value="1"/>
</dbReference>
<dbReference type="InterPro" id="IPR042185">
    <property type="entry name" value="Serpin_sf_2"/>
</dbReference>
<protein>
    <submittedName>
        <fullName evidence="4">Serine proteinase inhibitor</fullName>
    </submittedName>
</protein>
<dbReference type="InterPro" id="IPR036186">
    <property type="entry name" value="Serpin_sf"/>
</dbReference>
<keyword evidence="5" id="KW-1185">Reference proteome</keyword>
<comment type="similarity">
    <text evidence="1 2">Belongs to the serpin family.</text>
</comment>
<dbReference type="VEuPathDB" id="MicrosporidiaDB:NCER_101174"/>
<name>A0A0F9ZA70_9MICR</name>